<dbReference type="Proteomes" id="UP000005240">
    <property type="component" value="Unassembled WGS sequence"/>
</dbReference>
<dbReference type="AlphaFoldDB" id="A0A180G2Q9"/>
<dbReference type="VEuPathDB" id="FungiDB:PTTG_29631"/>
<keyword evidence="3" id="KW-0413">Isomerase</keyword>
<dbReference type="GO" id="GO:0005694">
    <property type="term" value="C:chromosome"/>
    <property type="evidence" value="ECO:0007669"/>
    <property type="project" value="TreeGrafter"/>
</dbReference>
<accession>A0A180G2Q9</accession>
<proteinExistence type="inferred from homology"/>
<name>A0A180G2Q9_PUCT1</name>
<dbReference type="EnsemblFungi" id="PTTG_29631-t43_1">
    <property type="protein sequence ID" value="PTTG_29631-t43_1-p1"/>
    <property type="gene ID" value="PTTG_29631"/>
</dbReference>
<protein>
    <recommendedName>
        <fullName evidence="5">DNA 3'-5' helicase</fullName>
        <ecNumber evidence="5">5.6.2.4</ecNumber>
    </recommendedName>
</protein>
<dbReference type="EMBL" id="ADAS02000664">
    <property type="protein sequence ID" value="OAV86985.1"/>
    <property type="molecule type" value="Genomic_DNA"/>
</dbReference>
<evidence type="ECO:0000256" key="4">
    <source>
        <dbReference type="ARBA" id="ARBA00034617"/>
    </source>
</evidence>
<reference evidence="7" key="1">
    <citation type="submission" date="2009-11" db="EMBL/GenBank/DDBJ databases">
        <authorList>
            <consortium name="The Broad Institute Genome Sequencing Platform"/>
            <person name="Ward D."/>
            <person name="Feldgarden M."/>
            <person name="Earl A."/>
            <person name="Young S.K."/>
            <person name="Zeng Q."/>
            <person name="Koehrsen M."/>
            <person name="Alvarado L."/>
            <person name="Berlin A."/>
            <person name="Bochicchio J."/>
            <person name="Borenstein D."/>
            <person name="Chapman S.B."/>
            <person name="Chen Z."/>
            <person name="Engels R."/>
            <person name="Freedman E."/>
            <person name="Gellesch M."/>
            <person name="Goldberg J."/>
            <person name="Griggs A."/>
            <person name="Gujja S."/>
            <person name="Heilman E."/>
            <person name="Heiman D."/>
            <person name="Hepburn T."/>
            <person name="Howarth C."/>
            <person name="Jen D."/>
            <person name="Larson L."/>
            <person name="Lewis B."/>
            <person name="Mehta T."/>
            <person name="Park D."/>
            <person name="Pearson M."/>
            <person name="Roberts A."/>
            <person name="Saif S."/>
            <person name="Shea T."/>
            <person name="Shenoy N."/>
            <person name="Sisk P."/>
            <person name="Stolte C."/>
            <person name="Sykes S."/>
            <person name="Thomson T."/>
            <person name="Walk T."/>
            <person name="White J."/>
            <person name="Yandava C."/>
            <person name="Izard J."/>
            <person name="Baranova O.V."/>
            <person name="Blanton J.M."/>
            <person name="Tanner A.C."/>
            <person name="Dewhirst F.E."/>
            <person name="Haas B."/>
            <person name="Nusbaum C."/>
            <person name="Birren B."/>
        </authorList>
    </citation>
    <scope>NUCLEOTIDE SEQUENCE [LARGE SCALE GENOMIC DNA]</scope>
    <source>
        <strain evidence="7">1-1 BBBD Race 1</strain>
    </source>
</reference>
<evidence type="ECO:0000256" key="1">
    <source>
        <dbReference type="ARBA" id="ARBA00005446"/>
    </source>
</evidence>
<dbReference type="SUPFAM" id="SSF52540">
    <property type="entry name" value="P-loop containing nucleoside triphosphate hydrolases"/>
    <property type="match status" value="1"/>
</dbReference>
<dbReference type="InterPro" id="IPR001650">
    <property type="entry name" value="Helicase_C-like"/>
</dbReference>
<feature type="domain" description="Helicase C-terminal" evidence="6">
    <location>
        <begin position="141"/>
        <end position="211"/>
    </location>
</feature>
<evidence type="ECO:0000313" key="9">
    <source>
        <dbReference type="Proteomes" id="UP000005240"/>
    </source>
</evidence>
<keyword evidence="9" id="KW-1185">Reference proteome</keyword>
<reference evidence="8 9" key="3">
    <citation type="journal article" date="2017" name="G3 (Bethesda)">
        <title>Comparative analysis highlights variable genome content of wheat rusts and divergence of the mating loci.</title>
        <authorList>
            <person name="Cuomo C.A."/>
            <person name="Bakkeren G."/>
            <person name="Khalil H.B."/>
            <person name="Panwar V."/>
            <person name="Joly D."/>
            <person name="Linning R."/>
            <person name="Sakthikumar S."/>
            <person name="Song X."/>
            <person name="Adiconis X."/>
            <person name="Fan L."/>
            <person name="Goldberg J.M."/>
            <person name="Levin J.Z."/>
            <person name="Young S."/>
            <person name="Zeng Q."/>
            <person name="Anikster Y."/>
            <person name="Bruce M."/>
            <person name="Wang M."/>
            <person name="Yin C."/>
            <person name="McCallum B."/>
            <person name="Szabo L.J."/>
            <person name="Hulbert S."/>
            <person name="Chen X."/>
            <person name="Fellers J.P."/>
        </authorList>
    </citation>
    <scope>NUCLEOTIDE SEQUENCE</scope>
    <source>
        <strain evidence="9">Isolate 1-1 / race 1 (BBBD)</strain>
        <strain evidence="8">isolate 1-1 / race 1 (BBBD)</strain>
    </source>
</reference>
<keyword evidence="2" id="KW-0238">DNA-binding</keyword>
<dbReference type="GO" id="GO:0003677">
    <property type="term" value="F:DNA binding"/>
    <property type="evidence" value="ECO:0007669"/>
    <property type="project" value="UniProtKB-KW"/>
</dbReference>
<dbReference type="GO" id="GO:0000724">
    <property type="term" value="P:double-strand break repair via homologous recombination"/>
    <property type="evidence" value="ECO:0007669"/>
    <property type="project" value="TreeGrafter"/>
</dbReference>
<dbReference type="GO" id="GO:0005737">
    <property type="term" value="C:cytoplasm"/>
    <property type="evidence" value="ECO:0007669"/>
    <property type="project" value="TreeGrafter"/>
</dbReference>
<evidence type="ECO:0000256" key="3">
    <source>
        <dbReference type="ARBA" id="ARBA00023235"/>
    </source>
</evidence>
<dbReference type="GO" id="GO:0043138">
    <property type="term" value="F:3'-5' DNA helicase activity"/>
    <property type="evidence" value="ECO:0007669"/>
    <property type="project" value="UniProtKB-EC"/>
</dbReference>
<reference evidence="7" key="2">
    <citation type="submission" date="2016-05" db="EMBL/GenBank/DDBJ databases">
        <title>Comparative analysis highlights variable genome content of wheat rusts and divergence of the mating loci.</title>
        <authorList>
            <person name="Cuomo C.A."/>
            <person name="Bakkeren G."/>
            <person name="Szabo L."/>
            <person name="Khalil H."/>
            <person name="Joly D."/>
            <person name="Goldberg J."/>
            <person name="Young S."/>
            <person name="Zeng Q."/>
            <person name="Fellers J."/>
        </authorList>
    </citation>
    <scope>NUCLEOTIDE SEQUENCE [LARGE SCALE GENOMIC DNA]</scope>
    <source>
        <strain evidence="7">1-1 BBBD Race 1</strain>
    </source>
</reference>
<evidence type="ECO:0000313" key="7">
    <source>
        <dbReference type="EMBL" id="OAV86985.1"/>
    </source>
</evidence>
<dbReference type="Gene3D" id="3.40.50.300">
    <property type="entry name" value="P-loop containing nucleotide triphosphate hydrolases"/>
    <property type="match status" value="1"/>
</dbReference>
<evidence type="ECO:0000259" key="6">
    <source>
        <dbReference type="Pfam" id="PF00271"/>
    </source>
</evidence>
<dbReference type="OrthoDB" id="10261556at2759"/>
<comment type="similarity">
    <text evidence="1">Belongs to the helicase family. RecQ subfamily.</text>
</comment>
<dbReference type="PANTHER" id="PTHR13710:SF105">
    <property type="entry name" value="ATP-DEPENDENT DNA HELICASE Q1"/>
    <property type="match status" value="1"/>
</dbReference>
<reference evidence="8" key="4">
    <citation type="submission" date="2025-05" db="UniProtKB">
        <authorList>
            <consortium name="EnsemblFungi"/>
        </authorList>
    </citation>
    <scope>IDENTIFICATION</scope>
    <source>
        <strain evidence="8">isolate 1-1 / race 1 (BBBD)</strain>
    </source>
</reference>
<organism evidence="7">
    <name type="scientific">Puccinia triticina (isolate 1-1 / race 1 (BBBD))</name>
    <name type="common">Brown leaf rust fungus</name>
    <dbReference type="NCBI Taxonomy" id="630390"/>
    <lineage>
        <taxon>Eukaryota</taxon>
        <taxon>Fungi</taxon>
        <taxon>Dikarya</taxon>
        <taxon>Basidiomycota</taxon>
        <taxon>Pucciniomycotina</taxon>
        <taxon>Pucciniomycetes</taxon>
        <taxon>Pucciniales</taxon>
        <taxon>Pucciniaceae</taxon>
        <taxon>Puccinia</taxon>
    </lineage>
</organism>
<evidence type="ECO:0000256" key="2">
    <source>
        <dbReference type="ARBA" id="ARBA00023125"/>
    </source>
</evidence>
<sequence>GKSKKLFSHGHHQDWAVFRPSYGDIAARLLGINAPLLLLSATCQPQAITGILESLKTTEESISYRNAELSRPEIHIIRVPMKHLLKLCDDLLQLYGPRSCIPDKEIIPALIYSTTQNLTMQTSKVIHKARRIPGSHGDANIFFARRFHTCLGSVSKQETTTKFAAGKFPVISCTMALGLGQNWKRVQLVVHVGQGDPASICQMIGCCGRGGSNGLAILFVEPNYRSGKNRVEEFTTPTQQTNDERMDALAITPICLQICFAIDNM</sequence>
<gene>
    <name evidence="7" type="ORF">PTTG_29631</name>
</gene>
<evidence type="ECO:0000313" key="8">
    <source>
        <dbReference type="EnsemblFungi" id="PTTG_29631-t43_1-p1"/>
    </source>
</evidence>
<feature type="non-terminal residue" evidence="7">
    <location>
        <position position="1"/>
    </location>
</feature>
<dbReference type="GO" id="GO:0009378">
    <property type="term" value="F:four-way junction helicase activity"/>
    <property type="evidence" value="ECO:0007669"/>
    <property type="project" value="TreeGrafter"/>
</dbReference>
<comment type="catalytic activity">
    <reaction evidence="4">
        <text>Couples ATP hydrolysis with the unwinding of duplex DNA by translocating in the 3'-5' direction.</text>
        <dbReference type="EC" id="5.6.2.4"/>
    </reaction>
</comment>
<evidence type="ECO:0000256" key="5">
    <source>
        <dbReference type="ARBA" id="ARBA00034808"/>
    </source>
</evidence>
<dbReference type="Pfam" id="PF00271">
    <property type="entry name" value="Helicase_C"/>
    <property type="match status" value="1"/>
</dbReference>
<dbReference type="EC" id="5.6.2.4" evidence="5"/>
<dbReference type="InterPro" id="IPR027417">
    <property type="entry name" value="P-loop_NTPase"/>
</dbReference>
<dbReference type="PANTHER" id="PTHR13710">
    <property type="entry name" value="DNA HELICASE RECQ FAMILY MEMBER"/>
    <property type="match status" value="1"/>
</dbReference>